<accession>A0A1J1IIN0</accession>
<sequence>MTLGFTFICFVCQFQLQLNIIYASIQCSSAHKNKMIDGMLSSLPQERSTEVGFNFRLLFGAEGELLRA</sequence>
<keyword evidence="2" id="KW-1185">Reference proteome</keyword>
<evidence type="ECO:0000313" key="2">
    <source>
        <dbReference type="Proteomes" id="UP000183832"/>
    </source>
</evidence>
<gene>
    <name evidence="1" type="ORF">CLUMA_CG011675</name>
</gene>
<evidence type="ECO:0000313" key="1">
    <source>
        <dbReference type="EMBL" id="CRK98313.1"/>
    </source>
</evidence>
<name>A0A1J1IIN0_9DIPT</name>
<protein>
    <submittedName>
        <fullName evidence="1">CLUMA_CG011675, isoform A</fullName>
    </submittedName>
</protein>
<dbReference type="EMBL" id="CVRI01000047">
    <property type="protein sequence ID" value="CRK98313.1"/>
    <property type="molecule type" value="Genomic_DNA"/>
</dbReference>
<proteinExistence type="predicted"/>
<reference evidence="1 2" key="1">
    <citation type="submission" date="2015-04" db="EMBL/GenBank/DDBJ databases">
        <authorList>
            <person name="Syromyatnikov M.Y."/>
            <person name="Popov V.N."/>
        </authorList>
    </citation>
    <scope>NUCLEOTIDE SEQUENCE [LARGE SCALE GENOMIC DNA]</scope>
</reference>
<dbReference type="AlphaFoldDB" id="A0A1J1IIN0"/>
<dbReference type="Proteomes" id="UP000183832">
    <property type="component" value="Unassembled WGS sequence"/>
</dbReference>
<organism evidence="1 2">
    <name type="scientific">Clunio marinus</name>
    <dbReference type="NCBI Taxonomy" id="568069"/>
    <lineage>
        <taxon>Eukaryota</taxon>
        <taxon>Metazoa</taxon>
        <taxon>Ecdysozoa</taxon>
        <taxon>Arthropoda</taxon>
        <taxon>Hexapoda</taxon>
        <taxon>Insecta</taxon>
        <taxon>Pterygota</taxon>
        <taxon>Neoptera</taxon>
        <taxon>Endopterygota</taxon>
        <taxon>Diptera</taxon>
        <taxon>Nematocera</taxon>
        <taxon>Chironomoidea</taxon>
        <taxon>Chironomidae</taxon>
        <taxon>Clunio</taxon>
    </lineage>
</organism>